<evidence type="ECO:0000313" key="3">
    <source>
        <dbReference type="Proteomes" id="UP000422644"/>
    </source>
</evidence>
<keyword evidence="3" id="KW-1185">Reference proteome</keyword>
<evidence type="ECO:0000256" key="1">
    <source>
        <dbReference type="SAM" id="Phobius"/>
    </source>
</evidence>
<dbReference type="AlphaFoldDB" id="A0A510K1W0"/>
<proteinExistence type="predicted"/>
<feature type="transmembrane region" description="Helical" evidence="1">
    <location>
        <begin position="61"/>
        <end position="85"/>
    </location>
</feature>
<dbReference type="Pfam" id="PF09527">
    <property type="entry name" value="ATPase_gene1"/>
    <property type="match status" value="1"/>
</dbReference>
<name>A0A510K1W0_9FUSO</name>
<keyword evidence="1" id="KW-1133">Transmembrane helix</keyword>
<evidence type="ECO:0000313" key="2">
    <source>
        <dbReference type="EMBL" id="BBM44515.1"/>
    </source>
</evidence>
<feature type="transmembrane region" description="Helical" evidence="1">
    <location>
        <begin position="97"/>
        <end position="115"/>
    </location>
</feature>
<dbReference type="EMBL" id="AP019831">
    <property type="protein sequence ID" value="BBM44515.1"/>
    <property type="molecule type" value="Genomic_DNA"/>
</dbReference>
<dbReference type="Proteomes" id="UP000422644">
    <property type="component" value="Chromosome"/>
</dbReference>
<protein>
    <submittedName>
        <fullName evidence="2">Uncharacterized protein</fullName>
    </submittedName>
</protein>
<reference evidence="2 3" key="1">
    <citation type="submission" date="2019-07" db="EMBL/GenBank/DDBJ databases">
        <title>Complete Genome Sequence of Leptotrichia trevisanii Strain JMUB3870.</title>
        <authorList>
            <person name="Watanabe S."/>
            <person name="Cui L."/>
        </authorList>
    </citation>
    <scope>NUCLEOTIDE SEQUENCE [LARGE SCALE GENOMIC DNA]</scope>
    <source>
        <strain evidence="2 3">JMUB3870</strain>
    </source>
</reference>
<dbReference type="InterPro" id="IPR032820">
    <property type="entry name" value="ATPase_put"/>
</dbReference>
<keyword evidence="1" id="KW-0472">Membrane</keyword>
<gene>
    <name evidence="2" type="ORF">JMUB3870_0630</name>
</gene>
<accession>A0A510K1W0</accession>
<dbReference type="RefSeq" id="WP_026749344.1">
    <property type="nucleotide sequence ID" value="NZ_AP019831.1"/>
</dbReference>
<keyword evidence="1" id="KW-0812">Transmembrane</keyword>
<sequence length="122" mass="14522">MELEDKKEIFEIENEIADEEKTAQTEEEKRKQKIFEIEKKLGRHNNEKELKNKRNNKLMKYFALATNMVYILALPILIMLGFYLLLKRYLFKTDQPLVLIIFLIIGAVSGYWSLIKQVNNIK</sequence>
<dbReference type="OrthoDB" id="81179at2"/>
<organism evidence="2 3">
    <name type="scientific">Leptotrichia trevisanii</name>
    <dbReference type="NCBI Taxonomy" id="109328"/>
    <lineage>
        <taxon>Bacteria</taxon>
        <taxon>Fusobacteriati</taxon>
        <taxon>Fusobacteriota</taxon>
        <taxon>Fusobacteriia</taxon>
        <taxon>Fusobacteriales</taxon>
        <taxon>Leptotrichiaceae</taxon>
        <taxon>Leptotrichia</taxon>
    </lineage>
</organism>